<keyword evidence="2" id="KW-1185">Reference proteome</keyword>
<accession>A0A4Y8WNF6</accession>
<dbReference type="AlphaFoldDB" id="A0A4Y8WNF6"/>
<name>A0A4Y8WNF6_9PORP</name>
<dbReference type="STRING" id="1122973.GCA_000379925_00518"/>
<dbReference type="EMBL" id="SPNC01000124">
    <property type="protein sequence ID" value="TFH94432.1"/>
    <property type="molecule type" value="Genomic_DNA"/>
</dbReference>
<evidence type="ECO:0000313" key="1">
    <source>
        <dbReference type="EMBL" id="TFH94432.1"/>
    </source>
</evidence>
<reference evidence="1 2" key="1">
    <citation type="submission" date="2019-03" db="EMBL/GenBank/DDBJ databases">
        <title>Porphyromonas levii Isolated from the Uterus of Dairy Cows.</title>
        <authorList>
            <person name="Francis A.M."/>
        </authorList>
    </citation>
    <scope>NUCLEOTIDE SEQUENCE [LARGE SCALE GENOMIC DNA]</scope>
    <source>
        <strain evidence="1 2">AF5678</strain>
    </source>
</reference>
<comment type="caution">
    <text evidence="1">The sequence shown here is derived from an EMBL/GenBank/DDBJ whole genome shotgun (WGS) entry which is preliminary data.</text>
</comment>
<protein>
    <submittedName>
        <fullName evidence="1">Uncharacterized protein</fullName>
    </submittedName>
</protein>
<gene>
    <name evidence="1" type="ORF">E4P47_07525</name>
</gene>
<organism evidence="1 2">
    <name type="scientific">Porphyromonas levii</name>
    <dbReference type="NCBI Taxonomy" id="28114"/>
    <lineage>
        <taxon>Bacteria</taxon>
        <taxon>Pseudomonadati</taxon>
        <taxon>Bacteroidota</taxon>
        <taxon>Bacteroidia</taxon>
        <taxon>Bacteroidales</taxon>
        <taxon>Porphyromonadaceae</taxon>
        <taxon>Porphyromonas</taxon>
    </lineage>
</organism>
<sequence>MRRFTINPQHMRLWLAIVLVLCGMALLFMGFWVAPQGEIHSSVLVAFGEVMTFVGALIGIDYAARDYHGSR</sequence>
<dbReference type="Proteomes" id="UP000297225">
    <property type="component" value="Unassembled WGS sequence"/>
</dbReference>
<dbReference type="OrthoDB" id="1095974at2"/>
<evidence type="ECO:0000313" key="2">
    <source>
        <dbReference type="Proteomes" id="UP000297225"/>
    </source>
</evidence>
<proteinExistence type="predicted"/>